<evidence type="ECO:0000313" key="1">
    <source>
        <dbReference type="EMBL" id="WOL15781.1"/>
    </source>
</evidence>
<accession>A0AAQ3QNK5</accession>
<dbReference type="AlphaFoldDB" id="A0AAQ3QNK5"/>
<proteinExistence type="predicted"/>
<protein>
    <submittedName>
        <fullName evidence="1">Uncharacterized protein</fullName>
    </submittedName>
</protein>
<gene>
    <name evidence="1" type="ORF">Cni_G24562</name>
</gene>
<dbReference type="Proteomes" id="UP001327560">
    <property type="component" value="Chromosome 8"/>
</dbReference>
<name>A0AAQ3QNK5_9LILI</name>
<keyword evidence="2" id="KW-1185">Reference proteome</keyword>
<evidence type="ECO:0000313" key="2">
    <source>
        <dbReference type="Proteomes" id="UP001327560"/>
    </source>
</evidence>
<organism evidence="1 2">
    <name type="scientific">Canna indica</name>
    <name type="common">Indian-shot</name>
    <dbReference type="NCBI Taxonomy" id="4628"/>
    <lineage>
        <taxon>Eukaryota</taxon>
        <taxon>Viridiplantae</taxon>
        <taxon>Streptophyta</taxon>
        <taxon>Embryophyta</taxon>
        <taxon>Tracheophyta</taxon>
        <taxon>Spermatophyta</taxon>
        <taxon>Magnoliopsida</taxon>
        <taxon>Liliopsida</taxon>
        <taxon>Zingiberales</taxon>
        <taxon>Cannaceae</taxon>
        <taxon>Canna</taxon>
    </lineage>
</organism>
<dbReference type="EMBL" id="CP136897">
    <property type="protein sequence ID" value="WOL15781.1"/>
    <property type="molecule type" value="Genomic_DNA"/>
</dbReference>
<reference evidence="1 2" key="1">
    <citation type="submission" date="2023-10" db="EMBL/GenBank/DDBJ databases">
        <title>Chromosome-scale genome assembly provides insights into flower coloration mechanisms of Canna indica.</title>
        <authorList>
            <person name="Li C."/>
        </authorList>
    </citation>
    <scope>NUCLEOTIDE SEQUENCE [LARGE SCALE GENOMIC DNA]</scope>
    <source>
        <tissue evidence="1">Flower</tissue>
    </source>
</reference>
<sequence>MASSAARISLRLAAVLILLLAASYVGRPLYWKLSATVHDIREKRQSVKEGISQLVLEAQKSVGWVHDESDSGASDDTKGFAATSRRILRAWEFTREENLIQWTCFFLDVRFSYSTFPSFDVDSFLPLALVPASLLCALYMHEFGADDD</sequence>